<protein>
    <submittedName>
        <fullName evidence="2">Uncharacterized protein</fullName>
    </submittedName>
</protein>
<evidence type="ECO:0000256" key="1">
    <source>
        <dbReference type="SAM" id="MobiDB-lite"/>
    </source>
</evidence>
<feature type="region of interest" description="Disordered" evidence="1">
    <location>
        <begin position="21"/>
        <end position="44"/>
    </location>
</feature>
<accession>A0ABD1Y462</accession>
<comment type="caution">
    <text evidence="2">The sequence shown here is derived from an EMBL/GenBank/DDBJ whole genome shotgun (WGS) entry which is preliminary data.</text>
</comment>
<dbReference type="EMBL" id="JBHFFA010000006">
    <property type="protein sequence ID" value="KAL2620432.1"/>
    <property type="molecule type" value="Genomic_DNA"/>
</dbReference>
<proteinExistence type="predicted"/>
<gene>
    <name evidence="2" type="ORF">R1flu_000637</name>
</gene>
<organism evidence="2 3">
    <name type="scientific">Riccia fluitans</name>
    <dbReference type="NCBI Taxonomy" id="41844"/>
    <lineage>
        <taxon>Eukaryota</taxon>
        <taxon>Viridiplantae</taxon>
        <taxon>Streptophyta</taxon>
        <taxon>Embryophyta</taxon>
        <taxon>Marchantiophyta</taxon>
        <taxon>Marchantiopsida</taxon>
        <taxon>Marchantiidae</taxon>
        <taxon>Marchantiales</taxon>
        <taxon>Ricciaceae</taxon>
        <taxon>Riccia</taxon>
    </lineage>
</organism>
<reference evidence="2 3" key="1">
    <citation type="submission" date="2024-09" db="EMBL/GenBank/DDBJ databases">
        <title>Chromosome-scale assembly of Riccia fluitans.</title>
        <authorList>
            <person name="Paukszto L."/>
            <person name="Sawicki J."/>
            <person name="Karawczyk K."/>
            <person name="Piernik-Szablinska J."/>
            <person name="Szczecinska M."/>
            <person name="Mazdziarz M."/>
        </authorList>
    </citation>
    <scope>NUCLEOTIDE SEQUENCE [LARGE SCALE GENOMIC DNA]</scope>
    <source>
        <strain evidence="2">Rf_01</strain>
        <tissue evidence="2">Aerial parts of the thallus</tissue>
    </source>
</reference>
<keyword evidence="3" id="KW-1185">Reference proteome</keyword>
<sequence length="171" mass="18306">MDHLGRVAQAFEDMNVGWGTDAAGTPMQVEHGDSSRAGLARSESPDEHTIVYPMLVGLEINTSLPTASALGIGNGSYYTPSRITSLPGTIDPSVPLVATFGIGTLTFTFGAETSQPRMVNLVFKTILVDEATNFADDLDEEGVTTWAMLYNPLLWRGELDLGSRQLGKSPT</sequence>
<dbReference type="Proteomes" id="UP001605036">
    <property type="component" value="Unassembled WGS sequence"/>
</dbReference>
<evidence type="ECO:0000313" key="2">
    <source>
        <dbReference type="EMBL" id="KAL2620432.1"/>
    </source>
</evidence>
<dbReference type="AlphaFoldDB" id="A0ABD1Y462"/>
<evidence type="ECO:0000313" key="3">
    <source>
        <dbReference type="Proteomes" id="UP001605036"/>
    </source>
</evidence>
<name>A0ABD1Y462_9MARC</name>